<evidence type="ECO:0000256" key="4">
    <source>
        <dbReference type="ARBA" id="ARBA00022840"/>
    </source>
</evidence>
<accession>A0AAE8SD38</accession>
<gene>
    <name evidence="7" type="ORF">FTOL_00814</name>
</gene>
<keyword evidence="8" id="KW-1185">Reference proteome</keyword>
<evidence type="ECO:0000256" key="2">
    <source>
        <dbReference type="ARBA" id="ARBA00022801"/>
    </source>
</evidence>
<dbReference type="GO" id="GO:0003676">
    <property type="term" value="F:nucleic acid binding"/>
    <property type="evidence" value="ECO:0007669"/>
    <property type="project" value="InterPro"/>
</dbReference>
<dbReference type="EMBL" id="ONZP01000028">
    <property type="protein sequence ID" value="SPJ71086.1"/>
    <property type="molecule type" value="Genomic_DNA"/>
</dbReference>
<protein>
    <recommendedName>
        <fullName evidence="6">DNA2/NAM7 helicase-like C-terminal domain-containing protein</fullName>
    </recommendedName>
</protein>
<dbReference type="PANTHER" id="PTHR43788">
    <property type="entry name" value="DNA2/NAM7 HELICASE FAMILY MEMBER"/>
    <property type="match status" value="1"/>
</dbReference>
<dbReference type="SUPFAM" id="SSF57756">
    <property type="entry name" value="Retrovirus zinc finger-like domains"/>
    <property type="match status" value="1"/>
</dbReference>
<keyword evidence="3" id="KW-0347">Helicase</keyword>
<dbReference type="PANTHER" id="PTHR43788:SF8">
    <property type="entry name" value="DNA-BINDING PROTEIN SMUBP-2"/>
    <property type="match status" value="1"/>
</dbReference>
<name>A0AAE8SD38_9HYPO</name>
<feature type="domain" description="DNA2/NAM7 helicase-like C-terminal" evidence="6">
    <location>
        <begin position="14"/>
        <end position="140"/>
    </location>
</feature>
<evidence type="ECO:0000313" key="7">
    <source>
        <dbReference type="EMBL" id="SPJ71086.1"/>
    </source>
</evidence>
<dbReference type="AlphaFoldDB" id="A0AAE8SD38"/>
<feature type="region of interest" description="Disordered" evidence="5">
    <location>
        <begin position="223"/>
        <end position="301"/>
    </location>
</feature>
<feature type="compositionally biased region" description="Basic and acidic residues" evidence="5">
    <location>
        <begin position="260"/>
        <end position="286"/>
    </location>
</feature>
<dbReference type="InterPro" id="IPR036875">
    <property type="entry name" value="Znf_CCHC_sf"/>
</dbReference>
<dbReference type="InterPro" id="IPR041679">
    <property type="entry name" value="DNA2/NAM7-like_C"/>
</dbReference>
<evidence type="ECO:0000313" key="8">
    <source>
        <dbReference type="Proteomes" id="UP001187734"/>
    </source>
</evidence>
<comment type="caution">
    <text evidence="7">The sequence shown here is derived from an EMBL/GenBank/DDBJ whole genome shotgun (WGS) entry which is preliminary data.</text>
</comment>
<evidence type="ECO:0000256" key="1">
    <source>
        <dbReference type="ARBA" id="ARBA00022741"/>
    </source>
</evidence>
<evidence type="ECO:0000259" key="6">
    <source>
        <dbReference type="Pfam" id="PF13087"/>
    </source>
</evidence>
<keyword evidence="2" id="KW-0378">Hydrolase</keyword>
<dbReference type="GO" id="GO:0005524">
    <property type="term" value="F:ATP binding"/>
    <property type="evidence" value="ECO:0007669"/>
    <property type="project" value="UniProtKB-KW"/>
</dbReference>
<feature type="compositionally biased region" description="Basic residues" evidence="5">
    <location>
        <begin position="248"/>
        <end position="259"/>
    </location>
</feature>
<dbReference type="GO" id="GO:0043139">
    <property type="term" value="F:5'-3' DNA helicase activity"/>
    <property type="evidence" value="ECO:0007669"/>
    <property type="project" value="TreeGrafter"/>
</dbReference>
<dbReference type="GO" id="GO:0016787">
    <property type="term" value="F:hydrolase activity"/>
    <property type="evidence" value="ECO:0007669"/>
    <property type="project" value="UniProtKB-KW"/>
</dbReference>
<dbReference type="InterPro" id="IPR050534">
    <property type="entry name" value="Coronavir_polyprotein_1ab"/>
</dbReference>
<keyword evidence="1" id="KW-0547">Nucleotide-binding</keyword>
<dbReference type="GO" id="GO:0008270">
    <property type="term" value="F:zinc ion binding"/>
    <property type="evidence" value="ECO:0007669"/>
    <property type="project" value="InterPro"/>
</dbReference>
<evidence type="ECO:0000256" key="3">
    <source>
        <dbReference type="ARBA" id="ARBA00022806"/>
    </source>
</evidence>
<dbReference type="Pfam" id="PF13087">
    <property type="entry name" value="AAA_12"/>
    <property type="match status" value="1"/>
</dbReference>
<dbReference type="InterPro" id="IPR027417">
    <property type="entry name" value="P-loop_NTPase"/>
</dbReference>
<dbReference type="Gene3D" id="3.40.50.300">
    <property type="entry name" value="P-loop containing nucleotide triphosphate hydrolases"/>
    <property type="match status" value="1"/>
</dbReference>
<reference evidence="7" key="1">
    <citation type="submission" date="2018-03" db="EMBL/GenBank/DDBJ databases">
        <authorList>
            <person name="Guldener U."/>
        </authorList>
    </citation>
    <scope>NUCLEOTIDE SEQUENCE</scope>
</reference>
<proteinExistence type="predicted"/>
<sequence>MLRPREISETPIGTSYANFGNAHLVIQPIIAMYRENANLNATDVQNSLSDNNVRVRRGSMMILTPYAVQKLVYQLLLSQLTVAEVPKDLVEVRTIDESPSHEADVCFVDLVRTDRLGFINDQFRLAVAFTRAKLGYAVVGPGDKVDCKAEPFSSLVNYLEAREALPKVLGKVDFSLMCDNCVQPGHPTEMCPYTPACARCNGAPHATRHCPKAEEDAISEWSDEPVTANDGIERDIRAGHIPAMSDSKRHRGNKSKRRRDLSFRPESTKSNADQEYKSAMRQHKESAAAGNESEVEEDGYW</sequence>
<dbReference type="Proteomes" id="UP001187734">
    <property type="component" value="Unassembled WGS sequence"/>
</dbReference>
<keyword evidence="4" id="KW-0067">ATP-binding</keyword>
<organism evidence="7 8">
    <name type="scientific">Fusarium torulosum</name>
    <dbReference type="NCBI Taxonomy" id="33205"/>
    <lineage>
        <taxon>Eukaryota</taxon>
        <taxon>Fungi</taxon>
        <taxon>Dikarya</taxon>
        <taxon>Ascomycota</taxon>
        <taxon>Pezizomycotina</taxon>
        <taxon>Sordariomycetes</taxon>
        <taxon>Hypocreomycetidae</taxon>
        <taxon>Hypocreales</taxon>
        <taxon>Nectriaceae</taxon>
        <taxon>Fusarium</taxon>
    </lineage>
</organism>
<dbReference type="Gene3D" id="4.10.60.10">
    <property type="entry name" value="Zinc finger, CCHC-type"/>
    <property type="match status" value="1"/>
</dbReference>
<evidence type="ECO:0000256" key="5">
    <source>
        <dbReference type="SAM" id="MobiDB-lite"/>
    </source>
</evidence>